<proteinExistence type="predicted"/>
<keyword evidence="3" id="KW-1185">Reference proteome</keyword>
<feature type="chain" id="PRO_5025440854" description="Outer membrane beta-barrel protein" evidence="1">
    <location>
        <begin position="24"/>
        <end position="200"/>
    </location>
</feature>
<evidence type="ECO:0000313" key="2">
    <source>
        <dbReference type="EMBL" id="QHT66629.1"/>
    </source>
</evidence>
<feature type="signal peptide" evidence="1">
    <location>
        <begin position="1"/>
        <end position="23"/>
    </location>
</feature>
<organism evidence="2 3">
    <name type="scientific">Rhodocytophaga rosea</name>
    <dbReference type="NCBI Taxonomy" id="2704465"/>
    <lineage>
        <taxon>Bacteria</taxon>
        <taxon>Pseudomonadati</taxon>
        <taxon>Bacteroidota</taxon>
        <taxon>Cytophagia</taxon>
        <taxon>Cytophagales</taxon>
        <taxon>Rhodocytophagaceae</taxon>
        <taxon>Rhodocytophaga</taxon>
    </lineage>
</organism>
<protein>
    <recommendedName>
        <fullName evidence="4">Outer membrane beta-barrel protein</fullName>
    </recommendedName>
</protein>
<dbReference type="Proteomes" id="UP000480178">
    <property type="component" value="Chromosome"/>
</dbReference>
<dbReference type="AlphaFoldDB" id="A0A6C0GF28"/>
<keyword evidence="1" id="KW-0732">Signal</keyword>
<reference evidence="2 3" key="1">
    <citation type="submission" date="2020-01" db="EMBL/GenBank/DDBJ databases">
        <authorList>
            <person name="Kim M.K."/>
        </authorList>
    </citation>
    <scope>NUCLEOTIDE SEQUENCE [LARGE SCALE GENOMIC DNA]</scope>
    <source>
        <strain evidence="2 3">172606-1</strain>
    </source>
</reference>
<gene>
    <name evidence="2" type="ORF">GXP67_08155</name>
</gene>
<dbReference type="EMBL" id="CP048222">
    <property type="protein sequence ID" value="QHT66629.1"/>
    <property type="molecule type" value="Genomic_DNA"/>
</dbReference>
<accession>A0A6C0GF28</accession>
<evidence type="ECO:0000256" key="1">
    <source>
        <dbReference type="SAM" id="SignalP"/>
    </source>
</evidence>
<name>A0A6C0GF28_9BACT</name>
<dbReference type="KEGG" id="rhoz:GXP67_08155"/>
<evidence type="ECO:0008006" key="4">
    <source>
        <dbReference type="Google" id="ProtNLM"/>
    </source>
</evidence>
<dbReference type="RefSeq" id="WP_162442683.1">
    <property type="nucleotide sequence ID" value="NZ_CP048222.1"/>
</dbReference>
<sequence>MKNKLVLIAALFIAYFTAQPAKAQLYDTGDITVNAGLSLGVIGYGGYGFYSGNFSGFFPLTANVEYSINDQFAVGGYAAFYSRGYKYGNGYKDGFRAFAFGGRGTFHATPLLNDALDLNLDENKLDLYASVIAGLQISSWYYDNDYWNQPGFNMPNNNRVRPVLGPVLGVRYMFNPGFGVYFEGGRGALGWATFGASFKF</sequence>
<evidence type="ECO:0000313" key="3">
    <source>
        <dbReference type="Proteomes" id="UP000480178"/>
    </source>
</evidence>